<feature type="transmembrane region" description="Helical" evidence="1">
    <location>
        <begin position="516"/>
        <end position="535"/>
    </location>
</feature>
<dbReference type="SMART" id="SM00248">
    <property type="entry name" value="ANK"/>
    <property type="match status" value="5"/>
</dbReference>
<proteinExistence type="predicted"/>
<dbReference type="Pfam" id="PF12796">
    <property type="entry name" value="Ank_2"/>
    <property type="match status" value="1"/>
</dbReference>
<reference evidence="3 4" key="1">
    <citation type="journal article" date="2021" name="Nat. Commun.">
        <title>Incipient diploidization of the medicinal plant Perilla within 10,000 years.</title>
        <authorList>
            <person name="Zhang Y."/>
            <person name="Shen Q."/>
            <person name="Leng L."/>
            <person name="Zhang D."/>
            <person name="Chen S."/>
            <person name="Shi Y."/>
            <person name="Ning Z."/>
            <person name="Chen S."/>
        </authorList>
    </citation>
    <scope>NUCLEOTIDE SEQUENCE [LARGE SCALE GENOMIC DNA]</scope>
    <source>
        <strain evidence="4">cv. PC099</strain>
    </source>
</reference>
<evidence type="ECO:0000313" key="3">
    <source>
        <dbReference type="EMBL" id="KAH6822112.1"/>
    </source>
</evidence>
<dbReference type="Pfam" id="PF13962">
    <property type="entry name" value="PGG"/>
    <property type="match status" value="1"/>
</dbReference>
<comment type="caution">
    <text evidence="3">The sequence shown here is derived from an EMBL/GenBank/DDBJ whole genome shotgun (WGS) entry which is preliminary data.</text>
</comment>
<keyword evidence="1" id="KW-0472">Membrane</keyword>
<gene>
    <name evidence="3" type="ORF">C2S53_017723</name>
</gene>
<dbReference type="AlphaFoldDB" id="A0AAD4IVF9"/>
<protein>
    <recommendedName>
        <fullName evidence="2">PGG domain-containing protein</fullName>
    </recommendedName>
</protein>
<dbReference type="GO" id="GO:0016020">
    <property type="term" value="C:membrane"/>
    <property type="evidence" value="ECO:0007669"/>
    <property type="project" value="TreeGrafter"/>
</dbReference>
<keyword evidence="4" id="KW-1185">Reference proteome</keyword>
<dbReference type="InterPro" id="IPR026961">
    <property type="entry name" value="PGG_dom"/>
</dbReference>
<feature type="transmembrane region" description="Helical" evidence="1">
    <location>
        <begin position="486"/>
        <end position="509"/>
    </location>
</feature>
<dbReference type="InterPro" id="IPR002110">
    <property type="entry name" value="Ankyrin_rpt"/>
</dbReference>
<feature type="transmembrane region" description="Helical" evidence="1">
    <location>
        <begin position="445"/>
        <end position="466"/>
    </location>
</feature>
<evidence type="ECO:0000256" key="1">
    <source>
        <dbReference type="SAM" id="Phobius"/>
    </source>
</evidence>
<dbReference type="PANTHER" id="PTHR24177:SF365">
    <property type="entry name" value="ANKYRIN REPEAT-CONTAINING PROTEIN NPR4-LIKE ISOFORM X1"/>
    <property type="match status" value="1"/>
</dbReference>
<dbReference type="EMBL" id="SDAM02001616">
    <property type="protein sequence ID" value="KAH6822112.1"/>
    <property type="molecule type" value="Genomic_DNA"/>
</dbReference>
<dbReference type="PANTHER" id="PTHR24177">
    <property type="entry name" value="CASKIN"/>
    <property type="match status" value="1"/>
</dbReference>
<organism evidence="3 4">
    <name type="scientific">Perilla frutescens var. hirtella</name>
    <name type="common">Perilla citriodora</name>
    <name type="synonym">Perilla setoyensis</name>
    <dbReference type="NCBI Taxonomy" id="608512"/>
    <lineage>
        <taxon>Eukaryota</taxon>
        <taxon>Viridiplantae</taxon>
        <taxon>Streptophyta</taxon>
        <taxon>Embryophyta</taxon>
        <taxon>Tracheophyta</taxon>
        <taxon>Spermatophyta</taxon>
        <taxon>Magnoliopsida</taxon>
        <taxon>eudicotyledons</taxon>
        <taxon>Gunneridae</taxon>
        <taxon>Pentapetalae</taxon>
        <taxon>asterids</taxon>
        <taxon>lamiids</taxon>
        <taxon>Lamiales</taxon>
        <taxon>Lamiaceae</taxon>
        <taxon>Nepetoideae</taxon>
        <taxon>Elsholtzieae</taxon>
        <taxon>Perilla</taxon>
    </lineage>
</organism>
<dbReference type="InterPro" id="IPR036770">
    <property type="entry name" value="Ankyrin_rpt-contain_sf"/>
</dbReference>
<keyword evidence="1" id="KW-0812">Transmembrane</keyword>
<evidence type="ECO:0000313" key="4">
    <source>
        <dbReference type="Proteomes" id="UP001190926"/>
    </source>
</evidence>
<feature type="transmembrane region" description="Helical" evidence="1">
    <location>
        <begin position="406"/>
        <end position="424"/>
    </location>
</feature>
<sequence length="579" mass="65859">MDLSTLNINTSHRSNGESMYRAASEGDWLAAEIILQHDPNLAFDYITEDGDRALHVAAAMKHKQFVQKLVEKMSPNDLTLLDGNGYTACCYAAMTGIVEIADAMLKKNPNLCTARDKYGKTPLHKAASRAKAEMLWYFLNSTEVADLPKEEWFDLLLVTIDNGMYDLAFEILEKDRSLGTMRNDEGTALHLLARLDITSNYFKSKQGRNWMRNPLIFFPVSTIKVDEMQQDQCFLAEKLWTEIQREPNVLELMKNPPILHEAAKVGNVELITMVTRDYPNLVWKTDNNGYTIFHIAVIYRRENVFRLIHQIGARKHFVAISIDKNGNNILHLAAKLAPLNARKISSESLMQREVKWFKVVEEIVPPPCREMKNKDGHTPRELFSIQHKALLEKGETWMKNTADSCMLIATILLTVVFAAAFTVPGGNNGETGIPIHLKSKWFTTFIINEAVALLGSTGSMVMFWTIMTSSFEEDEFMMMLPNQLMIGLLCLLLALIHAISAFVVAYFVVFVKERAGLVISVIALVYGVLFCAIFFEFNRVWLNLLLPVSFSRTLSFPSRHNLFGRHETRHDTTRYYQKG</sequence>
<dbReference type="Proteomes" id="UP001190926">
    <property type="component" value="Unassembled WGS sequence"/>
</dbReference>
<dbReference type="Gene3D" id="1.25.40.20">
    <property type="entry name" value="Ankyrin repeat-containing domain"/>
    <property type="match status" value="2"/>
</dbReference>
<name>A0AAD4IVF9_PERFH</name>
<keyword evidence="1" id="KW-1133">Transmembrane helix</keyword>
<dbReference type="SUPFAM" id="SSF48403">
    <property type="entry name" value="Ankyrin repeat"/>
    <property type="match status" value="2"/>
</dbReference>
<accession>A0AAD4IVF9</accession>
<evidence type="ECO:0000259" key="2">
    <source>
        <dbReference type="Pfam" id="PF13962"/>
    </source>
</evidence>
<feature type="domain" description="PGG" evidence="2">
    <location>
        <begin position="396"/>
        <end position="508"/>
    </location>
</feature>